<organism evidence="5 6">
    <name type="scientific">Streptomyces niphimycinicus</name>
    <dbReference type="NCBI Taxonomy" id="2842201"/>
    <lineage>
        <taxon>Bacteria</taxon>
        <taxon>Bacillati</taxon>
        <taxon>Actinomycetota</taxon>
        <taxon>Actinomycetes</taxon>
        <taxon>Kitasatosporales</taxon>
        <taxon>Streptomycetaceae</taxon>
        <taxon>Streptomyces</taxon>
    </lineage>
</organism>
<keyword evidence="6" id="KW-1185">Reference proteome</keyword>
<feature type="compositionally biased region" description="Acidic residues" evidence="3">
    <location>
        <begin position="17"/>
        <end position="26"/>
    </location>
</feature>
<evidence type="ECO:0000256" key="3">
    <source>
        <dbReference type="SAM" id="MobiDB-lite"/>
    </source>
</evidence>
<dbReference type="Proteomes" id="UP000720508">
    <property type="component" value="Unassembled WGS sequence"/>
</dbReference>
<gene>
    <name evidence="5" type="ORF">KN815_47815</name>
</gene>
<feature type="non-terminal residue" evidence="5">
    <location>
        <position position="149"/>
    </location>
</feature>
<feature type="domain" description="Polyketide synthase C-terminal extension" evidence="4">
    <location>
        <begin position="1"/>
        <end position="90"/>
    </location>
</feature>
<evidence type="ECO:0000259" key="4">
    <source>
        <dbReference type="Pfam" id="PF16197"/>
    </source>
</evidence>
<dbReference type="InterPro" id="IPR016035">
    <property type="entry name" value="Acyl_Trfase/lysoPLipase"/>
</dbReference>
<sequence length="149" mass="15207">SFGFSGTNAHTILEQAPAEETEEAEEVTERPAPSAKRLDVVPWAVSGKSAAALRAQAQRLLAHLEADPGLGPVDVGLSLTTTRAQLDHRAVVRGHDRADLLAGLTALAEGGMAAGVAQGSVVGGRTAFVFPGQGSQWAGMAVGLMDASP</sequence>
<dbReference type="RefSeq" id="WP_301184715.1">
    <property type="nucleotide sequence ID" value="NZ_JAHLEM010001093.1"/>
</dbReference>
<feature type="region of interest" description="Disordered" evidence="3">
    <location>
        <begin position="1"/>
        <end position="34"/>
    </location>
</feature>
<keyword evidence="1" id="KW-0808">Transferase</keyword>
<evidence type="ECO:0000256" key="2">
    <source>
        <dbReference type="ARBA" id="ARBA00023268"/>
    </source>
</evidence>
<evidence type="ECO:0000313" key="5">
    <source>
        <dbReference type="EMBL" id="MBU3871489.1"/>
    </source>
</evidence>
<comment type="caution">
    <text evidence="5">The sequence shown here is derived from an EMBL/GenBank/DDBJ whole genome shotgun (WGS) entry which is preliminary data.</text>
</comment>
<evidence type="ECO:0000256" key="1">
    <source>
        <dbReference type="ARBA" id="ARBA00022679"/>
    </source>
</evidence>
<dbReference type="InterPro" id="IPR050091">
    <property type="entry name" value="PKS_NRPS_Biosynth_Enz"/>
</dbReference>
<feature type="non-terminal residue" evidence="5">
    <location>
        <position position="1"/>
    </location>
</feature>
<dbReference type="EMBL" id="JAHLEM010001093">
    <property type="protein sequence ID" value="MBU3871489.1"/>
    <property type="molecule type" value="Genomic_DNA"/>
</dbReference>
<proteinExistence type="predicted"/>
<accession>A0ABS6CX54</accession>
<feature type="compositionally biased region" description="Polar residues" evidence="3">
    <location>
        <begin position="1"/>
        <end position="10"/>
    </location>
</feature>
<name>A0ABS6CX54_9ACTN</name>
<evidence type="ECO:0000313" key="6">
    <source>
        <dbReference type="Proteomes" id="UP000720508"/>
    </source>
</evidence>
<dbReference type="InterPro" id="IPR001227">
    <property type="entry name" value="Ac_transferase_dom_sf"/>
</dbReference>
<dbReference type="SUPFAM" id="SSF52151">
    <property type="entry name" value="FabD/lysophospholipase-like"/>
    <property type="match status" value="1"/>
</dbReference>
<dbReference type="Pfam" id="PF16197">
    <property type="entry name" value="KAsynt_C_assoc"/>
    <property type="match status" value="1"/>
</dbReference>
<keyword evidence="2" id="KW-0511">Multifunctional enzyme</keyword>
<dbReference type="Gene3D" id="3.40.366.10">
    <property type="entry name" value="Malonyl-Coenzyme A Acyl Carrier Protein, domain 2"/>
    <property type="match status" value="1"/>
</dbReference>
<dbReference type="PANTHER" id="PTHR43775:SF51">
    <property type="entry name" value="INACTIVE PHENOLPHTHIOCEROL SYNTHESIS POLYKETIDE SYNTHASE TYPE I PKS1-RELATED"/>
    <property type="match status" value="1"/>
</dbReference>
<dbReference type="InterPro" id="IPR032821">
    <property type="entry name" value="PKS_assoc"/>
</dbReference>
<dbReference type="PANTHER" id="PTHR43775">
    <property type="entry name" value="FATTY ACID SYNTHASE"/>
    <property type="match status" value="1"/>
</dbReference>
<protein>
    <submittedName>
        <fullName evidence="5">Polyketide synthase</fullName>
    </submittedName>
</protein>
<reference evidence="5 6" key="1">
    <citation type="submission" date="2021-06" db="EMBL/GenBank/DDBJ databases">
        <authorList>
            <person name="Pan X."/>
        </authorList>
    </citation>
    <scope>NUCLEOTIDE SEQUENCE [LARGE SCALE GENOMIC DNA]</scope>
    <source>
        <strain evidence="5 6">4503</strain>
    </source>
</reference>